<dbReference type="InterPro" id="IPR058008">
    <property type="entry name" value="Gp26_C"/>
</dbReference>
<evidence type="ECO:0000313" key="2">
    <source>
        <dbReference type="EMBL" id="AOM39825.1"/>
    </source>
</evidence>
<dbReference type="Proteomes" id="UP000225433">
    <property type="component" value="Unassembled WGS sequence"/>
</dbReference>
<proteinExistence type="predicted"/>
<feature type="domain" description="Phage tail protein C-terminal" evidence="1">
    <location>
        <begin position="218"/>
        <end position="348"/>
    </location>
</feature>
<evidence type="ECO:0000313" key="5">
    <source>
        <dbReference type="Proteomes" id="UP000225433"/>
    </source>
</evidence>
<evidence type="ECO:0000313" key="3">
    <source>
        <dbReference type="EMBL" id="PHM53603.1"/>
    </source>
</evidence>
<evidence type="ECO:0000259" key="1">
    <source>
        <dbReference type="Pfam" id="PF25670"/>
    </source>
</evidence>
<name>A0A2G0Q2Z9_XENHO</name>
<dbReference type="EMBL" id="CP016176">
    <property type="protein sequence ID" value="AOM39825.1"/>
    <property type="molecule type" value="Genomic_DNA"/>
</dbReference>
<dbReference type="OrthoDB" id="6683604at2"/>
<gene>
    <name evidence="2" type="ORF">A9255_04080</name>
    <name evidence="3" type="ORF">Xhom_03602</name>
</gene>
<protein>
    <submittedName>
        <fullName evidence="3">Tail protein</fullName>
    </submittedName>
</protein>
<sequence>MSIQDKKPDIPVSEDGDFVVVPTPEYVKNSVKEAIEDHAKSRNHPDATLREKGFVILSNAVDRDDETYAATSKAVKTAYDLANVANRNANNANDNANIRLSKEQNGADIPDKKVFVRNIGLENALKVGDYGVGTSSMVDQSHMGNMEEFGYKTGCYSYTSSTSNRLGDFGSVIKTCYNSGNHQMIIMPNYGRTIMYVKRHVGGNAWENYTVMTSNMWTVDDSGYYKTAPSVVIPGGSGGGSNFTTNNESEGATVEHLSEGIYLIKNVQGFNAAGVSGSIETPRCQNDLPLIWVNHEVLPDGSIKLMTYHREHTNVPAFARNIREGYADGDLIDIPDGRFVSVRVQMPEDSIWNQQQQKLAELK</sequence>
<dbReference type="RefSeq" id="WP_069315574.1">
    <property type="nucleotide sequence ID" value="NZ_CAWNQJ010000090.1"/>
</dbReference>
<keyword evidence="4" id="KW-1185">Reference proteome</keyword>
<accession>A0A2G0Q2Z9</accession>
<dbReference type="GO" id="GO:0019062">
    <property type="term" value="P:virion attachment to host cell"/>
    <property type="evidence" value="ECO:0007669"/>
    <property type="project" value="InterPro"/>
</dbReference>
<dbReference type="InterPro" id="IPR005068">
    <property type="entry name" value="Phage_lambda_Stf-r2"/>
</dbReference>
<dbReference type="Proteomes" id="UP000094600">
    <property type="component" value="Chromosome"/>
</dbReference>
<reference evidence="3 5" key="2">
    <citation type="journal article" date="2017" name="Nat. Microbiol.">
        <title>Natural product diversity associated with the nematode symbionts Photorhabdus and Xenorhabdus.</title>
        <authorList>
            <person name="Tobias N.J."/>
            <person name="Wolff H."/>
            <person name="Djahanschiri B."/>
            <person name="Grundmann F."/>
            <person name="Kronenwerth M."/>
            <person name="Shi Y.M."/>
            <person name="Simonyi S."/>
            <person name="Grun P."/>
            <person name="Shapiro-Ilan D."/>
            <person name="Pidot S.J."/>
            <person name="Stinear T.P."/>
            <person name="Ebersberger I."/>
            <person name="Bode H.B."/>
        </authorList>
    </citation>
    <scope>NUCLEOTIDE SEQUENCE [LARGE SCALE GENOMIC DNA]</scope>
    <source>
        <strain evidence="3 5">DSM 17903</strain>
    </source>
</reference>
<organism evidence="3 5">
    <name type="scientific">Xenorhabdus hominickii</name>
    <dbReference type="NCBI Taxonomy" id="351679"/>
    <lineage>
        <taxon>Bacteria</taxon>
        <taxon>Pseudomonadati</taxon>
        <taxon>Pseudomonadota</taxon>
        <taxon>Gammaproteobacteria</taxon>
        <taxon>Enterobacterales</taxon>
        <taxon>Morganellaceae</taxon>
        <taxon>Xenorhabdus</taxon>
    </lineage>
</organism>
<dbReference type="AlphaFoldDB" id="A0A2G0Q2Z9"/>
<evidence type="ECO:0000313" key="4">
    <source>
        <dbReference type="Proteomes" id="UP000094600"/>
    </source>
</evidence>
<dbReference type="Pfam" id="PF25670">
    <property type="entry name" value="Phage_tail_C_2"/>
    <property type="match status" value="1"/>
</dbReference>
<dbReference type="GO" id="GO:0046718">
    <property type="term" value="P:symbiont entry into host cell"/>
    <property type="evidence" value="ECO:0007669"/>
    <property type="project" value="InterPro"/>
</dbReference>
<dbReference type="KEGG" id="xho:A9255_04080"/>
<reference evidence="2 4" key="1">
    <citation type="submission" date="2016-06" db="EMBL/GenBank/DDBJ databases">
        <title>Bacterial characters and pathogenicity of Xenorhabdus hominickii from an entomopathogenic nematode, Steinernema monticolum.</title>
        <authorList>
            <person name="Park Y."/>
            <person name="Kim Y."/>
        </authorList>
    </citation>
    <scope>NUCLEOTIDE SEQUENCE [LARGE SCALE GENOMIC DNA]</scope>
    <source>
        <strain evidence="2 4">ANU1</strain>
    </source>
</reference>
<dbReference type="EMBL" id="NJAI01000006">
    <property type="protein sequence ID" value="PHM53603.1"/>
    <property type="molecule type" value="Genomic_DNA"/>
</dbReference>
<dbReference type="Pfam" id="PF03406">
    <property type="entry name" value="Phage_fiber_2"/>
    <property type="match status" value="1"/>
</dbReference>